<gene>
    <name evidence="2" type="ORF">GCM10009798_07890</name>
</gene>
<dbReference type="InterPro" id="IPR029058">
    <property type="entry name" value="AB_hydrolase_fold"/>
</dbReference>
<dbReference type="Proteomes" id="UP001500571">
    <property type="component" value="Unassembled WGS sequence"/>
</dbReference>
<organism evidence="2 3">
    <name type="scientific">Nocardioides panacihumi</name>
    <dbReference type="NCBI Taxonomy" id="400774"/>
    <lineage>
        <taxon>Bacteria</taxon>
        <taxon>Bacillati</taxon>
        <taxon>Actinomycetota</taxon>
        <taxon>Actinomycetes</taxon>
        <taxon>Propionibacteriales</taxon>
        <taxon>Nocardioidaceae</taxon>
        <taxon>Nocardioides</taxon>
    </lineage>
</organism>
<dbReference type="SUPFAM" id="SSF53474">
    <property type="entry name" value="alpha/beta-Hydrolases"/>
    <property type="match status" value="1"/>
</dbReference>
<evidence type="ECO:0000313" key="3">
    <source>
        <dbReference type="Proteomes" id="UP001500571"/>
    </source>
</evidence>
<dbReference type="GO" id="GO:0016787">
    <property type="term" value="F:hydrolase activity"/>
    <property type="evidence" value="ECO:0007669"/>
    <property type="project" value="UniProtKB-KW"/>
</dbReference>
<dbReference type="EMBL" id="BAAAPB010000001">
    <property type="protein sequence ID" value="GAA1950986.1"/>
    <property type="molecule type" value="Genomic_DNA"/>
</dbReference>
<comment type="caution">
    <text evidence="2">The sequence shown here is derived from an EMBL/GenBank/DDBJ whole genome shotgun (WGS) entry which is preliminary data.</text>
</comment>
<evidence type="ECO:0000313" key="2">
    <source>
        <dbReference type="EMBL" id="GAA1950986.1"/>
    </source>
</evidence>
<dbReference type="InterPro" id="IPR000073">
    <property type="entry name" value="AB_hydrolase_1"/>
</dbReference>
<name>A0ABN2QEW6_9ACTN</name>
<dbReference type="RefSeq" id="WP_344042622.1">
    <property type="nucleotide sequence ID" value="NZ_BAAAPB010000001.1"/>
</dbReference>
<dbReference type="Gene3D" id="3.40.50.1820">
    <property type="entry name" value="alpha/beta hydrolase"/>
    <property type="match status" value="1"/>
</dbReference>
<keyword evidence="3" id="KW-1185">Reference proteome</keyword>
<sequence length="294" mass="30856">MNDVFEIGGPDGRTIEVLTGGTPDGFPLLFHAGSPSAVAFNPMIDRVVAAAGLRLVSFSRPGYGGSTPRPAPGRYGDDVAESVVVLDHLGIDEFVTLGWSGGGPRALACAAALPGRCRAAATLAGVAPYRAEGLDWFDGMAEENLAEYHAAEQGPEVYGALVVEQILPMLEATPSQIADAMGGLVTPVDKAMITDDFADWMSRMFHRAGVQGAVGVRDDGIAAVAPWGFDLADIRVPVAVWQGRQDAMVPYAHGEWLAANVPGARAHLLEDEGHVSLFARLDDILTDLKALAGL</sequence>
<protein>
    <submittedName>
        <fullName evidence="2">Alpha/beta hydrolase</fullName>
    </submittedName>
</protein>
<proteinExistence type="predicted"/>
<dbReference type="PANTHER" id="PTHR43433:SF10">
    <property type="entry name" value="AB HYDROLASE-1 DOMAIN-CONTAINING PROTEIN"/>
    <property type="match status" value="1"/>
</dbReference>
<dbReference type="Pfam" id="PF00561">
    <property type="entry name" value="Abhydrolase_1"/>
    <property type="match status" value="1"/>
</dbReference>
<reference evidence="2 3" key="1">
    <citation type="journal article" date="2019" name="Int. J. Syst. Evol. Microbiol.">
        <title>The Global Catalogue of Microorganisms (GCM) 10K type strain sequencing project: providing services to taxonomists for standard genome sequencing and annotation.</title>
        <authorList>
            <consortium name="The Broad Institute Genomics Platform"/>
            <consortium name="The Broad Institute Genome Sequencing Center for Infectious Disease"/>
            <person name="Wu L."/>
            <person name="Ma J."/>
        </authorList>
    </citation>
    <scope>NUCLEOTIDE SEQUENCE [LARGE SCALE GENOMIC DNA]</scope>
    <source>
        <strain evidence="2 3">JCM 15309</strain>
    </source>
</reference>
<dbReference type="InterPro" id="IPR050471">
    <property type="entry name" value="AB_hydrolase"/>
</dbReference>
<accession>A0ABN2QEW6</accession>
<feature type="domain" description="AB hydrolase-1" evidence="1">
    <location>
        <begin position="29"/>
        <end position="137"/>
    </location>
</feature>
<evidence type="ECO:0000259" key="1">
    <source>
        <dbReference type="Pfam" id="PF00561"/>
    </source>
</evidence>
<keyword evidence="2" id="KW-0378">Hydrolase</keyword>
<dbReference type="PANTHER" id="PTHR43433">
    <property type="entry name" value="HYDROLASE, ALPHA/BETA FOLD FAMILY PROTEIN"/>
    <property type="match status" value="1"/>
</dbReference>